<evidence type="ECO:0008006" key="3">
    <source>
        <dbReference type="Google" id="ProtNLM"/>
    </source>
</evidence>
<keyword evidence="2" id="KW-1185">Reference proteome</keyword>
<proteinExistence type="predicted"/>
<dbReference type="PANTHER" id="PTHR11006">
    <property type="entry name" value="PROTEIN ARGININE N-METHYLTRANSFERASE"/>
    <property type="match status" value="1"/>
</dbReference>
<dbReference type="SUPFAM" id="SSF53335">
    <property type="entry name" value="S-adenosyl-L-methionine-dependent methyltransferases"/>
    <property type="match status" value="1"/>
</dbReference>
<gene>
    <name evidence="1" type="ORF">Adu01nite_79200</name>
</gene>
<dbReference type="RefSeq" id="WP_203734419.1">
    <property type="nucleotide sequence ID" value="NZ_BAAATX010000020.1"/>
</dbReference>
<comment type="caution">
    <text evidence="1">The sequence shown here is derived from an EMBL/GenBank/DDBJ whole genome shotgun (WGS) entry which is preliminary data.</text>
</comment>
<evidence type="ECO:0000313" key="2">
    <source>
        <dbReference type="Proteomes" id="UP000637628"/>
    </source>
</evidence>
<organism evidence="1 2">
    <name type="scientific">Paractinoplanes durhamensis</name>
    <dbReference type="NCBI Taxonomy" id="113563"/>
    <lineage>
        <taxon>Bacteria</taxon>
        <taxon>Bacillati</taxon>
        <taxon>Actinomycetota</taxon>
        <taxon>Actinomycetes</taxon>
        <taxon>Micromonosporales</taxon>
        <taxon>Micromonosporaceae</taxon>
        <taxon>Paractinoplanes</taxon>
    </lineage>
</organism>
<dbReference type="InterPro" id="IPR029063">
    <property type="entry name" value="SAM-dependent_MTases_sf"/>
</dbReference>
<protein>
    <recommendedName>
        <fullName evidence="3">SAM-dependent methyltransferase</fullName>
    </recommendedName>
</protein>
<evidence type="ECO:0000313" key="1">
    <source>
        <dbReference type="EMBL" id="GIE06570.1"/>
    </source>
</evidence>
<dbReference type="Proteomes" id="UP000637628">
    <property type="component" value="Unassembled WGS sequence"/>
</dbReference>
<sequence>MTQWTVRTVDAAGSPYVLFPSMGEYPAYDDRVYDAFDAADDRHRAYRDAVRAAAPGKVVIDIGTGRDALWAIEAGHAGARHVYAIEADPATADQAVDAVIAAGLDERVTVLPGLSTQITLPERAEVCVSEIVGNIASAEGAIAVLGDARARLCTPDCAWIPFRIQTWAAAVDLDGTDLALAAETVPYLDRVFEAAGAPFDARLCLGGPSADAVISTAVAIESIVFGADQPPPHDERLRAELRIGATSARMSGILLWTRVAAESRGGREVDALDGGTRAWAPVYAPFPEPVPVTCGDHLPIAFTRRTSDDGVHPDYELTVGDLPPWRSPHHGGPFRATPFYRGLFRNVS</sequence>
<dbReference type="InterPro" id="IPR025799">
    <property type="entry name" value="Arg_MeTrfase"/>
</dbReference>
<dbReference type="PANTHER" id="PTHR11006:SF53">
    <property type="entry name" value="PROTEIN ARGININE N-METHYLTRANSFERASE 3"/>
    <property type="match status" value="1"/>
</dbReference>
<dbReference type="EMBL" id="BOML01000064">
    <property type="protein sequence ID" value="GIE06570.1"/>
    <property type="molecule type" value="Genomic_DNA"/>
</dbReference>
<name>A0ABQ3Z9T1_9ACTN</name>
<dbReference type="Gene3D" id="3.40.50.150">
    <property type="entry name" value="Vaccinia Virus protein VP39"/>
    <property type="match status" value="1"/>
</dbReference>
<reference evidence="1 2" key="1">
    <citation type="submission" date="2021-01" db="EMBL/GenBank/DDBJ databases">
        <title>Whole genome shotgun sequence of Actinoplanes durhamensis NBRC 14914.</title>
        <authorList>
            <person name="Komaki H."/>
            <person name="Tamura T."/>
        </authorList>
    </citation>
    <scope>NUCLEOTIDE SEQUENCE [LARGE SCALE GENOMIC DNA]</scope>
    <source>
        <strain evidence="1 2">NBRC 14914</strain>
    </source>
</reference>
<accession>A0ABQ3Z9T1</accession>